<dbReference type="RefSeq" id="WP_350892284.1">
    <property type="nucleotide sequence ID" value="NZ_JBEOTR010000037.1"/>
</dbReference>
<dbReference type="PROSITE" id="PS50975">
    <property type="entry name" value="ATP_GRASP"/>
    <property type="match status" value="1"/>
</dbReference>
<dbReference type="Gene3D" id="3.30.470.20">
    <property type="entry name" value="ATP-grasp fold, B domain"/>
    <property type="match status" value="1"/>
</dbReference>
<name>A0ABW8HLH8_9ACTN</name>
<protein>
    <recommendedName>
        <fullName evidence="2">ATP-grasp domain-containing protein</fullName>
    </recommendedName>
</protein>
<evidence type="ECO:0000259" key="2">
    <source>
        <dbReference type="PROSITE" id="PS50975"/>
    </source>
</evidence>
<reference evidence="3 4" key="1">
    <citation type="submission" date="2024-10" db="EMBL/GenBank/DDBJ databases">
        <title>The Natural Products Discovery Center: Release of the First 8490 Sequenced Strains for Exploring Actinobacteria Biosynthetic Diversity.</title>
        <authorList>
            <person name="Kalkreuter E."/>
            <person name="Kautsar S.A."/>
            <person name="Yang D."/>
            <person name="Bader C.D."/>
            <person name="Teijaro C.N."/>
            <person name="Fluegel L."/>
            <person name="Davis C.M."/>
            <person name="Simpson J.R."/>
            <person name="Lauterbach L."/>
            <person name="Steele A.D."/>
            <person name="Gui C."/>
            <person name="Meng S."/>
            <person name="Li G."/>
            <person name="Viehrig K."/>
            <person name="Ye F."/>
            <person name="Su P."/>
            <person name="Kiefer A.F."/>
            <person name="Nichols A."/>
            <person name="Cepeda A.J."/>
            <person name="Yan W."/>
            <person name="Fan B."/>
            <person name="Jiang Y."/>
            <person name="Adhikari A."/>
            <person name="Zheng C.-J."/>
            <person name="Schuster L."/>
            <person name="Cowan T.M."/>
            <person name="Smanski M.J."/>
            <person name="Chevrette M.G."/>
            <person name="De Carvalho L.P.S."/>
            <person name="Shen B."/>
        </authorList>
    </citation>
    <scope>NUCLEOTIDE SEQUENCE [LARGE SCALE GENOMIC DNA]</scope>
    <source>
        <strain evidence="3 4">NPDC093086</strain>
    </source>
</reference>
<organism evidence="3 4">
    <name type="scientific">Streptomyces ardesiacus</name>
    <dbReference type="NCBI Taxonomy" id="285564"/>
    <lineage>
        <taxon>Bacteria</taxon>
        <taxon>Bacillati</taxon>
        <taxon>Actinomycetota</taxon>
        <taxon>Actinomycetes</taxon>
        <taxon>Kitasatosporales</taxon>
        <taxon>Streptomycetaceae</taxon>
        <taxon>Streptomyces</taxon>
    </lineage>
</organism>
<evidence type="ECO:0000313" key="4">
    <source>
        <dbReference type="Proteomes" id="UP001617907"/>
    </source>
</evidence>
<feature type="domain" description="ATP-grasp" evidence="2">
    <location>
        <begin position="125"/>
        <end position="305"/>
    </location>
</feature>
<accession>A0ABW8HLH8</accession>
<comment type="caution">
    <text evidence="3">The sequence shown here is derived from an EMBL/GenBank/DDBJ whole genome shotgun (WGS) entry which is preliminary data.</text>
</comment>
<dbReference type="Proteomes" id="UP001617907">
    <property type="component" value="Unassembled WGS sequence"/>
</dbReference>
<gene>
    <name evidence="3" type="ORF">ACIQFM_34850</name>
</gene>
<keyword evidence="1" id="KW-0067">ATP-binding</keyword>
<sequence length="417" mass="43866">MSEPTGPHRVLLTETTSASAREVLTVLGRLGYRVGVLDSGGLSFTVGSRWVARRHRVPRFADGPLRWLDALAGVLAGGGYDVLLPTHEQLVALSAHRDRFAALVPGLAVPDFAAVRRVQDKAESVRLLDELGLPQPETAVVATPGRLRSRDDLLPGYIKLPVATASRGVWRVRDAAALRRVAALPQVSAGGGPVLLQRALTGPLAMISAVFDHGRLIGAHAALRRRDGVQGGAAAKESVRLPGAERDLALLGRRLNWHGPLSVDAILVGEAREPHYIDLNPRLVEPVNAQLAGAGLVERWLSVSTARDPGPPAYGTAGTHTHALLLALMGAAADGRGRRAVLGELVAATTRRGWYTASVEELTPAADPLSRLPLLLTAGLLLARPAAWSALAGTGTPPHALTDVGWRELVGSVDSAG</sequence>
<dbReference type="SUPFAM" id="SSF56059">
    <property type="entry name" value="Glutathione synthetase ATP-binding domain-like"/>
    <property type="match status" value="1"/>
</dbReference>
<evidence type="ECO:0000313" key="3">
    <source>
        <dbReference type="EMBL" id="MFJ6041417.1"/>
    </source>
</evidence>
<evidence type="ECO:0000256" key="1">
    <source>
        <dbReference type="PROSITE-ProRule" id="PRU00409"/>
    </source>
</evidence>
<dbReference type="EMBL" id="JBIVPC010000028">
    <property type="protein sequence ID" value="MFJ6041417.1"/>
    <property type="molecule type" value="Genomic_DNA"/>
</dbReference>
<proteinExistence type="predicted"/>
<keyword evidence="1" id="KW-0547">Nucleotide-binding</keyword>
<keyword evidence="4" id="KW-1185">Reference proteome</keyword>
<dbReference type="InterPro" id="IPR011761">
    <property type="entry name" value="ATP-grasp"/>
</dbReference>